<feature type="region of interest" description="Disordered" evidence="1">
    <location>
        <begin position="267"/>
        <end position="290"/>
    </location>
</feature>
<organism evidence="2 3">
    <name type="scientific">Diplogelasinospora grovesii</name>
    <dbReference type="NCBI Taxonomy" id="303347"/>
    <lineage>
        <taxon>Eukaryota</taxon>
        <taxon>Fungi</taxon>
        <taxon>Dikarya</taxon>
        <taxon>Ascomycota</taxon>
        <taxon>Pezizomycotina</taxon>
        <taxon>Sordariomycetes</taxon>
        <taxon>Sordariomycetidae</taxon>
        <taxon>Sordariales</taxon>
        <taxon>Diplogelasinosporaceae</taxon>
        <taxon>Diplogelasinospora</taxon>
    </lineage>
</organism>
<dbReference type="AlphaFoldDB" id="A0AAN6S8J4"/>
<evidence type="ECO:0000256" key="1">
    <source>
        <dbReference type="SAM" id="MobiDB-lite"/>
    </source>
</evidence>
<feature type="region of interest" description="Disordered" evidence="1">
    <location>
        <begin position="154"/>
        <end position="221"/>
    </location>
</feature>
<feature type="compositionally biased region" description="Low complexity" evidence="1">
    <location>
        <begin position="280"/>
        <end position="290"/>
    </location>
</feature>
<sequence length="411" mass="46201">MSGGGDADTVGSLLAAIATPLSDALRMLLFADKRQWGPDEFEQIRALEDALDDAKKDFQEMAPLVNGQFYYENDRRPDSIGELRALRTKFEFHTQNFKDWTRQGGPINPIWARETAELKQELHRAQCRAARRIFTASHEENRCLGAFQVYRQQRRNEQERRRRRRQVREGDIPPWQQQDYREVGERAAAAAQADSRRSGDLLPSLLPGDGNDPRNAGRQRSNSLEELVPCCNAVGRFERFGEHDVAFVCDFCDGFIVWTDLQNMSASRTQTLPPGSGNNTAAGEGSTEGTAAAAYPHWQAAGLSTTTNEEKTIVYAPLAIANHIAPQPGEWQARITCPYCDEYTYFDQGEDSEEDVKYAQDEKGFEDLQAFQEHLGWYHTALPIPVPTIPIPPISKILPTSSTSTSNCRVM</sequence>
<keyword evidence="3" id="KW-1185">Reference proteome</keyword>
<evidence type="ECO:0000313" key="2">
    <source>
        <dbReference type="EMBL" id="KAK3945032.1"/>
    </source>
</evidence>
<feature type="compositionally biased region" description="Low complexity" evidence="1">
    <location>
        <begin position="200"/>
        <end position="210"/>
    </location>
</feature>
<feature type="compositionally biased region" description="Polar residues" evidence="1">
    <location>
        <begin position="267"/>
        <end position="279"/>
    </location>
</feature>
<name>A0AAN6S8J4_9PEZI</name>
<reference evidence="3" key="1">
    <citation type="journal article" date="2023" name="Mol. Phylogenet. Evol.">
        <title>Genome-scale phylogeny and comparative genomics of the fungal order Sordariales.</title>
        <authorList>
            <person name="Hensen N."/>
            <person name="Bonometti L."/>
            <person name="Westerberg I."/>
            <person name="Brannstrom I.O."/>
            <person name="Guillou S."/>
            <person name="Cros-Aarteil S."/>
            <person name="Calhoun S."/>
            <person name="Haridas S."/>
            <person name="Kuo A."/>
            <person name="Mondo S."/>
            <person name="Pangilinan J."/>
            <person name="Riley R."/>
            <person name="LaButti K."/>
            <person name="Andreopoulos B."/>
            <person name="Lipzen A."/>
            <person name="Chen C."/>
            <person name="Yan M."/>
            <person name="Daum C."/>
            <person name="Ng V."/>
            <person name="Clum A."/>
            <person name="Steindorff A."/>
            <person name="Ohm R.A."/>
            <person name="Martin F."/>
            <person name="Silar P."/>
            <person name="Natvig D.O."/>
            <person name="Lalanne C."/>
            <person name="Gautier V."/>
            <person name="Ament-Velasquez S.L."/>
            <person name="Kruys A."/>
            <person name="Hutchinson M.I."/>
            <person name="Powell A.J."/>
            <person name="Barry K."/>
            <person name="Miller A.N."/>
            <person name="Grigoriev I.V."/>
            <person name="Debuchy R."/>
            <person name="Gladieux P."/>
            <person name="Hiltunen Thoren M."/>
            <person name="Johannesson H."/>
        </authorList>
    </citation>
    <scope>NUCLEOTIDE SEQUENCE [LARGE SCALE GENOMIC DNA]</scope>
    <source>
        <strain evidence="3">CBS 340.73</strain>
    </source>
</reference>
<comment type="caution">
    <text evidence="2">The sequence shown here is derived from an EMBL/GenBank/DDBJ whole genome shotgun (WGS) entry which is preliminary data.</text>
</comment>
<dbReference type="Proteomes" id="UP001303473">
    <property type="component" value="Unassembled WGS sequence"/>
</dbReference>
<evidence type="ECO:0000313" key="3">
    <source>
        <dbReference type="Proteomes" id="UP001303473"/>
    </source>
</evidence>
<protein>
    <submittedName>
        <fullName evidence="2">Uncharacterized protein</fullName>
    </submittedName>
</protein>
<dbReference type="EMBL" id="MU853756">
    <property type="protein sequence ID" value="KAK3945032.1"/>
    <property type="molecule type" value="Genomic_DNA"/>
</dbReference>
<gene>
    <name evidence="2" type="ORF">QBC46DRAFT_372575</name>
</gene>
<accession>A0AAN6S8J4</accession>
<proteinExistence type="predicted"/>